<dbReference type="Gene3D" id="3.40.109.10">
    <property type="entry name" value="NADH Oxidase"/>
    <property type="match status" value="1"/>
</dbReference>
<evidence type="ECO:0000256" key="1">
    <source>
        <dbReference type="SAM" id="MobiDB-lite"/>
    </source>
</evidence>
<feature type="region of interest" description="Disordered" evidence="1">
    <location>
        <begin position="304"/>
        <end position="362"/>
    </location>
</feature>
<evidence type="ECO:0000313" key="3">
    <source>
        <dbReference type="Proteomes" id="UP000482960"/>
    </source>
</evidence>
<dbReference type="SUPFAM" id="SSF55469">
    <property type="entry name" value="FMN-dependent nitroreductase-like"/>
    <property type="match status" value="2"/>
</dbReference>
<reference evidence="2 3" key="1">
    <citation type="submission" date="2020-03" db="EMBL/GenBank/DDBJ databases">
        <title>Whole genome shotgun sequence of Phytohabitans rumicis NBRC 108638.</title>
        <authorList>
            <person name="Komaki H."/>
            <person name="Tamura T."/>
        </authorList>
    </citation>
    <scope>NUCLEOTIDE SEQUENCE [LARGE SCALE GENOMIC DNA]</scope>
    <source>
        <strain evidence="2 3">NBRC 108638</strain>
    </source>
</reference>
<keyword evidence="3" id="KW-1185">Reference proteome</keyword>
<name>A0A6V8LHE2_9ACTN</name>
<dbReference type="AlphaFoldDB" id="A0A6V8LHE2"/>
<dbReference type="RefSeq" id="WP_178132705.1">
    <property type="nucleotide sequence ID" value="NZ_BLPG01000003.1"/>
</dbReference>
<sequence>MTTRHIIEPLAEAAQRALRAPSAFNSQPWRWRIDADVLELHADRTRQLAVTDPDGRLLTLACGAALHHARVALAAAGYQTEVARFPDVTDADLIARVRITGRQDPDPHEVALDGAIPYRRTDRRAFSEIAVPPAALDRLREAVEAEGAYLHVVREDQMPMLAVATAQAAAAEVADPAYRDEVNRWTHRPPWTGDGVPASMAVRQVPRRVPVRDHALDGEADLEPGVGNDRGAAYAVVFGADDTPPSWLRAGEALSALLLTAVLEGLSAAPLSDAIELAWPRRLMRDLIAGVGDPYLVVRVGVGPNPGDLPPVPGGSRTTPSRSPARRRNPWDQPFSSGSAAAEVGRRSPGRSMRPPRPVAAW</sequence>
<dbReference type="NCBIfam" id="NF047509">
    <property type="entry name" value="Rv3131_FMN_oxido"/>
    <property type="match status" value="1"/>
</dbReference>
<evidence type="ECO:0000313" key="2">
    <source>
        <dbReference type="EMBL" id="GFJ96673.1"/>
    </source>
</evidence>
<gene>
    <name evidence="2" type="ORF">Prum_103150</name>
</gene>
<accession>A0A6V8LHE2</accession>
<reference evidence="2 3" key="2">
    <citation type="submission" date="2020-03" db="EMBL/GenBank/DDBJ databases">
        <authorList>
            <person name="Ichikawa N."/>
            <person name="Kimura A."/>
            <person name="Kitahashi Y."/>
            <person name="Uohara A."/>
        </authorList>
    </citation>
    <scope>NUCLEOTIDE SEQUENCE [LARGE SCALE GENOMIC DNA]</scope>
    <source>
        <strain evidence="2 3">NBRC 108638</strain>
    </source>
</reference>
<dbReference type="EMBL" id="BLPG01000003">
    <property type="protein sequence ID" value="GFJ96673.1"/>
    <property type="molecule type" value="Genomic_DNA"/>
</dbReference>
<dbReference type="Proteomes" id="UP000482960">
    <property type="component" value="Unassembled WGS sequence"/>
</dbReference>
<protein>
    <submittedName>
        <fullName evidence="2">NAD(P)H nitroreductase</fullName>
    </submittedName>
</protein>
<dbReference type="InterPro" id="IPR000415">
    <property type="entry name" value="Nitroreductase-like"/>
</dbReference>
<proteinExistence type="predicted"/>
<comment type="caution">
    <text evidence="2">The sequence shown here is derived from an EMBL/GenBank/DDBJ whole genome shotgun (WGS) entry which is preliminary data.</text>
</comment>
<organism evidence="2 3">
    <name type="scientific">Phytohabitans rumicis</name>
    <dbReference type="NCBI Taxonomy" id="1076125"/>
    <lineage>
        <taxon>Bacteria</taxon>
        <taxon>Bacillati</taxon>
        <taxon>Actinomycetota</taxon>
        <taxon>Actinomycetes</taxon>
        <taxon>Micromonosporales</taxon>
        <taxon>Micromonosporaceae</taxon>
    </lineage>
</organism>
<dbReference type="GO" id="GO:0016491">
    <property type="term" value="F:oxidoreductase activity"/>
    <property type="evidence" value="ECO:0007669"/>
    <property type="project" value="InterPro"/>
</dbReference>